<evidence type="ECO:0000256" key="2">
    <source>
        <dbReference type="ARBA" id="ARBA00022741"/>
    </source>
</evidence>
<dbReference type="GO" id="GO:0009229">
    <property type="term" value="P:thiamine diphosphate biosynthetic process"/>
    <property type="evidence" value="ECO:0007669"/>
    <property type="project" value="InterPro"/>
</dbReference>
<dbReference type="InterPro" id="IPR036759">
    <property type="entry name" value="TPK_catalytic_sf"/>
</dbReference>
<reference evidence="7" key="2">
    <citation type="journal article" date="2021" name="PeerJ">
        <title>Extensive microbial diversity within the chicken gut microbiome revealed by metagenomics and culture.</title>
        <authorList>
            <person name="Gilroy R."/>
            <person name="Ravi A."/>
            <person name="Getino M."/>
            <person name="Pursley I."/>
            <person name="Horton D.L."/>
            <person name="Alikhan N.F."/>
            <person name="Baker D."/>
            <person name="Gharbi K."/>
            <person name="Hall N."/>
            <person name="Watson M."/>
            <person name="Adriaenssens E.M."/>
            <person name="Foster-Nyarko E."/>
            <person name="Jarju S."/>
            <person name="Secka A."/>
            <person name="Antonio M."/>
            <person name="Oren A."/>
            <person name="Chaudhuri R.R."/>
            <person name="La Ragione R."/>
            <person name="Hildebrand F."/>
            <person name="Pallen M.J."/>
        </authorList>
    </citation>
    <scope>NUCLEOTIDE SEQUENCE</scope>
    <source>
        <strain evidence="7">C6-149</strain>
    </source>
</reference>
<reference evidence="7" key="1">
    <citation type="submission" date="2020-10" db="EMBL/GenBank/DDBJ databases">
        <authorList>
            <person name="Gilroy R."/>
        </authorList>
    </citation>
    <scope>NUCLEOTIDE SEQUENCE</scope>
    <source>
        <strain evidence="7">C6-149</strain>
    </source>
</reference>
<protein>
    <recommendedName>
        <fullName evidence="5">Thiamine diphosphokinase</fullName>
        <ecNumber evidence="5">2.7.6.2</ecNumber>
    </recommendedName>
</protein>
<dbReference type="Pfam" id="PF04263">
    <property type="entry name" value="TPK_catalytic"/>
    <property type="match status" value="1"/>
</dbReference>
<sequence>MQVNLLVGGPKEFLPIEKMKQQTGVWLTADRGTLRLIDLGIIPQLAVGDFDSATDAEFQLIKKQVKQIISSSSVKDETDTELLLDNVQKLYPQADVINIYGATGGRLDHFLSNLYLVVQPRYHNLVNKIKLWDQENYLSFFTPGHYQITKQQDKDYLAFVNLTSVKGLSLYDEKYLLNNADYDYPISLASNEFVGQTASFSFDEGILCVVQSKDSVDNKVKRYGI</sequence>
<keyword evidence="2" id="KW-0547">Nucleotide-binding</keyword>
<evidence type="ECO:0000259" key="6">
    <source>
        <dbReference type="SMART" id="SM00983"/>
    </source>
</evidence>
<dbReference type="EMBL" id="JADIMP010000027">
    <property type="protein sequence ID" value="MBO8441102.1"/>
    <property type="molecule type" value="Genomic_DNA"/>
</dbReference>
<keyword evidence="3" id="KW-0418">Kinase</keyword>
<accession>A0A9D9E466</accession>
<proteinExistence type="predicted"/>
<name>A0A9D9E466_9LACO</name>
<keyword evidence="4" id="KW-0067">ATP-binding</keyword>
<dbReference type="GO" id="GO:0030975">
    <property type="term" value="F:thiamine binding"/>
    <property type="evidence" value="ECO:0007669"/>
    <property type="project" value="InterPro"/>
</dbReference>
<dbReference type="CDD" id="cd07995">
    <property type="entry name" value="TPK"/>
    <property type="match status" value="1"/>
</dbReference>
<dbReference type="PANTHER" id="PTHR41299">
    <property type="entry name" value="THIAMINE PYROPHOSPHOKINASE"/>
    <property type="match status" value="1"/>
</dbReference>
<dbReference type="GO" id="GO:0004788">
    <property type="term" value="F:thiamine diphosphokinase activity"/>
    <property type="evidence" value="ECO:0007669"/>
    <property type="project" value="UniProtKB-UniRule"/>
</dbReference>
<evidence type="ECO:0000313" key="7">
    <source>
        <dbReference type="EMBL" id="MBO8441102.1"/>
    </source>
</evidence>
<evidence type="ECO:0000256" key="3">
    <source>
        <dbReference type="ARBA" id="ARBA00022777"/>
    </source>
</evidence>
<comment type="caution">
    <text evidence="7">The sequence shown here is derived from an EMBL/GenBank/DDBJ whole genome shotgun (WGS) entry which is preliminary data.</text>
</comment>
<gene>
    <name evidence="7" type="ORF">IAA89_01430</name>
</gene>
<dbReference type="GO" id="GO:0005524">
    <property type="term" value="F:ATP binding"/>
    <property type="evidence" value="ECO:0007669"/>
    <property type="project" value="UniProtKB-KW"/>
</dbReference>
<dbReference type="GO" id="GO:0006772">
    <property type="term" value="P:thiamine metabolic process"/>
    <property type="evidence" value="ECO:0007669"/>
    <property type="project" value="UniProtKB-UniRule"/>
</dbReference>
<organism evidence="7 8">
    <name type="scientific">Candidatus Gallilactobacillus intestinavium</name>
    <dbReference type="NCBI Taxonomy" id="2840838"/>
    <lineage>
        <taxon>Bacteria</taxon>
        <taxon>Bacillati</taxon>
        <taxon>Bacillota</taxon>
        <taxon>Bacilli</taxon>
        <taxon>Lactobacillales</taxon>
        <taxon>Lactobacillaceae</taxon>
        <taxon>Lactobacillaceae incertae sedis</taxon>
        <taxon>Candidatus Gallilactobacillus</taxon>
    </lineage>
</organism>
<evidence type="ECO:0000256" key="4">
    <source>
        <dbReference type="ARBA" id="ARBA00022840"/>
    </source>
</evidence>
<feature type="domain" description="Thiamin pyrophosphokinase thiamin-binding" evidence="6">
    <location>
        <begin position="144"/>
        <end position="207"/>
    </location>
</feature>
<dbReference type="Gene3D" id="3.40.50.10240">
    <property type="entry name" value="Thiamin pyrophosphokinase, catalytic domain"/>
    <property type="match status" value="1"/>
</dbReference>
<evidence type="ECO:0000313" key="8">
    <source>
        <dbReference type="Proteomes" id="UP000823614"/>
    </source>
</evidence>
<dbReference type="PANTHER" id="PTHR41299:SF1">
    <property type="entry name" value="THIAMINE PYROPHOSPHOKINASE"/>
    <property type="match status" value="1"/>
</dbReference>
<dbReference type="Proteomes" id="UP000823614">
    <property type="component" value="Unassembled WGS sequence"/>
</dbReference>
<dbReference type="InterPro" id="IPR053149">
    <property type="entry name" value="TPK"/>
</dbReference>
<dbReference type="InterPro" id="IPR007373">
    <property type="entry name" value="Thiamin_PyroPKinase_B1-bd"/>
</dbReference>
<dbReference type="Pfam" id="PF04265">
    <property type="entry name" value="TPK_B1_binding"/>
    <property type="match status" value="1"/>
</dbReference>
<dbReference type="SUPFAM" id="SSF63999">
    <property type="entry name" value="Thiamin pyrophosphokinase, catalytic domain"/>
    <property type="match status" value="1"/>
</dbReference>
<dbReference type="GO" id="GO:0016301">
    <property type="term" value="F:kinase activity"/>
    <property type="evidence" value="ECO:0007669"/>
    <property type="project" value="UniProtKB-KW"/>
</dbReference>
<dbReference type="NCBIfam" id="TIGR01378">
    <property type="entry name" value="thi_PPkinase"/>
    <property type="match status" value="1"/>
</dbReference>
<dbReference type="InterPro" id="IPR007371">
    <property type="entry name" value="TPK_catalytic"/>
</dbReference>
<evidence type="ECO:0000256" key="5">
    <source>
        <dbReference type="NCBIfam" id="TIGR01378"/>
    </source>
</evidence>
<keyword evidence="1 7" id="KW-0808">Transferase</keyword>
<dbReference type="AlphaFoldDB" id="A0A9D9E466"/>
<dbReference type="InterPro" id="IPR006282">
    <property type="entry name" value="Thi_PPkinase"/>
</dbReference>
<dbReference type="SMART" id="SM00983">
    <property type="entry name" value="TPK_B1_binding"/>
    <property type="match status" value="1"/>
</dbReference>
<evidence type="ECO:0000256" key="1">
    <source>
        <dbReference type="ARBA" id="ARBA00022679"/>
    </source>
</evidence>
<dbReference type="EC" id="2.7.6.2" evidence="5"/>